<comment type="caution">
    <text evidence="1">The sequence shown here is derived from an EMBL/GenBank/DDBJ whole genome shotgun (WGS) entry which is preliminary data.</text>
</comment>
<evidence type="ECO:0000313" key="2">
    <source>
        <dbReference type="Proteomes" id="UP000828390"/>
    </source>
</evidence>
<protein>
    <submittedName>
        <fullName evidence="1">Uncharacterized protein</fullName>
    </submittedName>
</protein>
<dbReference type="AlphaFoldDB" id="A0A9D4CFE4"/>
<accession>A0A9D4CFE4</accession>
<keyword evidence="2" id="KW-1185">Reference proteome</keyword>
<reference evidence="1" key="1">
    <citation type="journal article" date="2019" name="bioRxiv">
        <title>The Genome of the Zebra Mussel, Dreissena polymorpha: A Resource for Invasive Species Research.</title>
        <authorList>
            <person name="McCartney M.A."/>
            <person name="Auch B."/>
            <person name="Kono T."/>
            <person name="Mallez S."/>
            <person name="Zhang Y."/>
            <person name="Obille A."/>
            <person name="Becker A."/>
            <person name="Abrahante J.E."/>
            <person name="Garbe J."/>
            <person name="Badalamenti J.P."/>
            <person name="Herman A."/>
            <person name="Mangelson H."/>
            <person name="Liachko I."/>
            <person name="Sullivan S."/>
            <person name="Sone E.D."/>
            <person name="Koren S."/>
            <person name="Silverstein K.A.T."/>
            <person name="Beckman K.B."/>
            <person name="Gohl D.M."/>
        </authorList>
    </citation>
    <scope>NUCLEOTIDE SEQUENCE</scope>
    <source>
        <strain evidence="1">Duluth1</strain>
        <tissue evidence="1">Whole animal</tissue>
    </source>
</reference>
<dbReference type="EMBL" id="JAIWYP010000012">
    <property type="protein sequence ID" value="KAH3723661.1"/>
    <property type="molecule type" value="Genomic_DNA"/>
</dbReference>
<evidence type="ECO:0000313" key="1">
    <source>
        <dbReference type="EMBL" id="KAH3723661.1"/>
    </source>
</evidence>
<proteinExistence type="predicted"/>
<name>A0A9D4CFE4_DREPO</name>
<dbReference type="Proteomes" id="UP000828390">
    <property type="component" value="Unassembled WGS sequence"/>
</dbReference>
<sequence length="84" mass="9439">MSTISQKTAYVYTFQLRSSASHRPPSKQWTPCHCTASREKDGALRARPHTSLLELDVRSSVKASGGFLSALDYSFQFDHSEFNL</sequence>
<reference evidence="1" key="2">
    <citation type="submission" date="2020-11" db="EMBL/GenBank/DDBJ databases">
        <authorList>
            <person name="McCartney M.A."/>
            <person name="Auch B."/>
            <person name="Kono T."/>
            <person name="Mallez S."/>
            <person name="Becker A."/>
            <person name="Gohl D.M."/>
            <person name="Silverstein K.A.T."/>
            <person name="Koren S."/>
            <person name="Bechman K.B."/>
            <person name="Herman A."/>
            <person name="Abrahante J.E."/>
            <person name="Garbe J."/>
        </authorList>
    </citation>
    <scope>NUCLEOTIDE SEQUENCE</scope>
    <source>
        <strain evidence="1">Duluth1</strain>
        <tissue evidence="1">Whole animal</tissue>
    </source>
</reference>
<gene>
    <name evidence="1" type="ORF">DPMN_049455</name>
</gene>
<organism evidence="1 2">
    <name type="scientific">Dreissena polymorpha</name>
    <name type="common">Zebra mussel</name>
    <name type="synonym">Mytilus polymorpha</name>
    <dbReference type="NCBI Taxonomy" id="45954"/>
    <lineage>
        <taxon>Eukaryota</taxon>
        <taxon>Metazoa</taxon>
        <taxon>Spiralia</taxon>
        <taxon>Lophotrochozoa</taxon>
        <taxon>Mollusca</taxon>
        <taxon>Bivalvia</taxon>
        <taxon>Autobranchia</taxon>
        <taxon>Heteroconchia</taxon>
        <taxon>Euheterodonta</taxon>
        <taxon>Imparidentia</taxon>
        <taxon>Neoheterodontei</taxon>
        <taxon>Myida</taxon>
        <taxon>Dreissenoidea</taxon>
        <taxon>Dreissenidae</taxon>
        <taxon>Dreissena</taxon>
    </lineage>
</organism>